<reference evidence="4 5" key="1">
    <citation type="journal article" date="2019" name="Sci. Rep.">
        <title>Comparative genomics of chytrid fungi reveal insights into the obligate biotrophic and pathogenic lifestyle of Synchytrium endobioticum.</title>
        <authorList>
            <person name="van de Vossenberg B.T.L.H."/>
            <person name="Warris S."/>
            <person name="Nguyen H.D.T."/>
            <person name="van Gent-Pelzer M.P.E."/>
            <person name="Joly D.L."/>
            <person name="van de Geest H.C."/>
            <person name="Bonants P.J.M."/>
            <person name="Smith D.S."/>
            <person name="Levesque C.A."/>
            <person name="van der Lee T.A.J."/>
        </authorList>
    </citation>
    <scope>NUCLEOTIDE SEQUENCE [LARGE SCALE GENOMIC DNA]</scope>
    <source>
        <strain evidence="2 5">LEV6574</strain>
        <strain evidence="3 4">MB42</strain>
    </source>
</reference>
<dbReference type="Proteomes" id="UP000317494">
    <property type="component" value="Unassembled WGS sequence"/>
</dbReference>
<comment type="caution">
    <text evidence="2">The sequence shown here is derived from an EMBL/GenBank/DDBJ whole genome shotgun (WGS) entry which is preliminary data.</text>
</comment>
<sequence length="156" mass="17381">MGASASASRQAATKARQAAPVHHRIPDPVTLDSSKDLQVVRNWSQMHFDLHIADGPLSKKDNDFLEILKNRSAHEASTCTTATTATTMSVREVERMLSLYQSNPRKWTVDALVQEMNLDRKRAPPMVSAVLKYLNTPQPSLTHATFSSGVRRAVWK</sequence>
<evidence type="ECO:0000256" key="1">
    <source>
        <dbReference type="SAM" id="MobiDB-lite"/>
    </source>
</evidence>
<evidence type="ECO:0000313" key="5">
    <source>
        <dbReference type="Proteomes" id="UP000320475"/>
    </source>
</evidence>
<organism evidence="2 5">
    <name type="scientific">Synchytrium endobioticum</name>
    <dbReference type="NCBI Taxonomy" id="286115"/>
    <lineage>
        <taxon>Eukaryota</taxon>
        <taxon>Fungi</taxon>
        <taxon>Fungi incertae sedis</taxon>
        <taxon>Chytridiomycota</taxon>
        <taxon>Chytridiomycota incertae sedis</taxon>
        <taxon>Chytridiomycetes</taxon>
        <taxon>Synchytriales</taxon>
        <taxon>Synchytriaceae</taxon>
        <taxon>Synchytrium</taxon>
    </lineage>
</organism>
<dbReference type="VEuPathDB" id="FungiDB:SeMB42_g03040"/>
<evidence type="ECO:0000313" key="3">
    <source>
        <dbReference type="EMBL" id="TPX48321.1"/>
    </source>
</evidence>
<feature type="region of interest" description="Disordered" evidence="1">
    <location>
        <begin position="1"/>
        <end position="30"/>
    </location>
</feature>
<feature type="compositionally biased region" description="Polar residues" evidence="1">
    <location>
        <begin position="1"/>
        <end position="11"/>
    </location>
</feature>
<evidence type="ECO:0000313" key="2">
    <source>
        <dbReference type="EMBL" id="TPX47875.1"/>
    </source>
</evidence>
<dbReference type="EMBL" id="QEAN01000102">
    <property type="protein sequence ID" value="TPX48321.1"/>
    <property type="molecule type" value="Genomic_DNA"/>
</dbReference>
<dbReference type="EMBL" id="QEAM01000067">
    <property type="protein sequence ID" value="TPX47875.1"/>
    <property type="molecule type" value="Genomic_DNA"/>
</dbReference>
<proteinExistence type="predicted"/>
<protein>
    <submittedName>
        <fullName evidence="2">Uncharacterized protein</fullName>
    </submittedName>
</protein>
<accession>A0A507D944</accession>
<gene>
    <name evidence="2" type="ORF">SeLEV6574_g02406</name>
    <name evidence="3" type="ORF">SeMB42_g03040</name>
</gene>
<evidence type="ECO:0000313" key="4">
    <source>
        <dbReference type="Proteomes" id="UP000317494"/>
    </source>
</evidence>
<keyword evidence="4" id="KW-1185">Reference proteome</keyword>
<dbReference type="Proteomes" id="UP000320475">
    <property type="component" value="Unassembled WGS sequence"/>
</dbReference>
<name>A0A507D944_9FUNG</name>
<dbReference type="OrthoDB" id="10548509at2759"/>
<dbReference type="AlphaFoldDB" id="A0A507D944"/>